<dbReference type="InterPro" id="IPR036388">
    <property type="entry name" value="WH-like_DNA-bd_sf"/>
</dbReference>
<protein>
    <submittedName>
        <fullName evidence="1">DUF433 domain-containing protein</fullName>
    </submittedName>
</protein>
<dbReference type="InterPro" id="IPR007367">
    <property type="entry name" value="DUF433"/>
</dbReference>
<dbReference type="PANTHER" id="PTHR34849">
    <property type="entry name" value="SSL5025 PROTEIN"/>
    <property type="match status" value="1"/>
</dbReference>
<dbReference type="AlphaFoldDB" id="A0A856MP63"/>
<dbReference type="Pfam" id="PF04255">
    <property type="entry name" value="DUF433"/>
    <property type="match status" value="1"/>
</dbReference>
<dbReference type="PANTHER" id="PTHR34849:SF1">
    <property type="entry name" value="SLR0770 PROTEIN"/>
    <property type="match status" value="1"/>
</dbReference>
<dbReference type="InterPro" id="IPR009057">
    <property type="entry name" value="Homeodomain-like_sf"/>
</dbReference>
<evidence type="ECO:0000313" key="2">
    <source>
        <dbReference type="Proteomes" id="UP000503129"/>
    </source>
</evidence>
<organism evidence="1 2">
    <name type="scientific">Brasilonema sennae CENA114</name>
    <dbReference type="NCBI Taxonomy" id="415709"/>
    <lineage>
        <taxon>Bacteria</taxon>
        <taxon>Bacillati</taxon>
        <taxon>Cyanobacteriota</taxon>
        <taxon>Cyanophyceae</taxon>
        <taxon>Nostocales</taxon>
        <taxon>Scytonemataceae</taxon>
        <taxon>Brasilonema</taxon>
        <taxon>Bromeliae group (in: Brasilonema)</taxon>
    </lineage>
</organism>
<dbReference type="Gene3D" id="1.10.10.10">
    <property type="entry name" value="Winged helix-like DNA-binding domain superfamily/Winged helix DNA-binding domain"/>
    <property type="match status" value="1"/>
</dbReference>
<name>A0A856MP63_9CYAN</name>
<proteinExistence type="predicted"/>
<dbReference type="EMBL" id="CP030118">
    <property type="protein sequence ID" value="QDL12279.1"/>
    <property type="molecule type" value="Genomic_DNA"/>
</dbReference>
<reference evidence="1 2" key="1">
    <citation type="submission" date="2018-06" db="EMBL/GenBank/DDBJ databases">
        <title>Comparative genomics of Brasilonema spp. strains.</title>
        <authorList>
            <person name="Alvarenga D.O."/>
            <person name="Fiore M.F."/>
            <person name="Varani A.M."/>
        </authorList>
    </citation>
    <scope>NUCLEOTIDE SEQUENCE [LARGE SCALE GENOMIC DNA]</scope>
    <source>
        <strain evidence="1 2">CENA114</strain>
    </source>
</reference>
<accession>A0A856MP63</accession>
<gene>
    <name evidence="1" type="ORF">DP114_16205</name>
</gene>
<keyword evidence="2" id="KW-1185">Reference proteome</keyword>
<dbReference type="Proteomes" id="UP000503129">
    <property type="component" value="Chromosome"/>
</dbReference>
<evidence type="ECO:0000313" key="1">
    <source>
        <dbReference type="EMBL" id="QDL12279.1"/>
    </source>
</evidence>
<dbReference type="KEGG" id="bsen:DP114_16205"/>
<dbReference type="SUPFAM" id="SSF46689">
    <property type="entry name" value="Homeodomain-like"/>
    <property type="match status" value="1"/>
</dbReference>
<sequence length="97" mass="10787">MQTITDISTLIVRTPGTCGGRPRIAETRITVQYIVNEIKAGVTPEEILEDKPHLTLAGIYSGLAYYYANKESLDAEFAAYNEECRRLEAEYKAGNLS</sequence>